<dbReference type="PANTHER" id="PTHR30294">
    <property type="entry name" value="MEMBRANE COMPONENT OF ABC TRANSPORTER YHHJ-RELATED"/>
    <property type="match status" value="1"/>
</dbReference>
<evidence type="ECO:0000259" key="7">
    <source>
        <dbReference type="Pfam" id="PF12698"/>
    </source>
</evidence>
<feature type="transmembrane region" description="Helical" evidence="6">
    <location>
        <begin position="185"/>
        <end position="208"/>
    </location>
</feature>
<keyword evidence="9" id="KW-1185">Reference proteome</keyword>
<evidence type="ECO:0000256" key="6">
    <source>
        <dbReference type="SAM" id="Phobius"/>
    </source>
</evidence>
<dbReference type="InterPro" id="IPR051449">
    <property type="entry name" value="ABC-2_transporter_component"/>
</dbReference>
<comment type="caution">
    <text evidence="8">The sequence shown here is derived from an EMBL/GenBank/DDBJ whole genome shotgun (WGS) entry which is preliminary data.</text>
</comment>
<name>A0ABV4CRH9_9BACT</name>
<dbReference type="Proteomes" id="UP001565200">
    <property type="component" value="Unassembled WGS sequence"/>
</dbReference>
<feature type="transmembrane region" description="Helical" evidence="6">
    <location>
        <begin position="364"/>
        <end position="381"/>
    </location>
</feature>
<evidence type="ECO:0000256" key="2">
    <source>
        <dbReference type="ARBA" id="ARBA00022475"/>
    </source>
</evidence>
<feature type="transmembrane region" description="Helical" evidence="6">
    <location>
        <begin position="269"/>
        <end position="294"/>
    </location>
</feature>
<evidence type="ECO:0000313" key="9">
    <source>
        <dbReference type="Proteomes" id="UP001565200"/>
    </source>
</evidence>
<evidence type="ECO:0000256" key="4">
    <source>
        <dbReference type="ARBA" id="ARBA00022989"/>
    </source>
</evidence>
<dbReference type="PANTHER" id="PTHR30294:SF46">
    <property type="entry name" value="ABC TRANSPORTER PERMEASE"/>
    <property type="match status" value="1"/>
</dbReference>
<keyword evidence="3 6" id="KW-0812">Transmembrane</keyword>
<feature type="transmembrane region" description="Helical" evidence="6">
    <location>
        <begin position="243"/>
        <end position="263"/>
    </location>
</feature>
<comment type="subcellular location">
    <subcellularLocation>
        <location evidence="1">Cell membrane</location>
        <topology evidence="1">Multi-pass membrane protein</topology>
    </subcellularLocation>
</comment>
<accession>A0ABV4CRH9</accession>
<dbReference type="Gene3D" id="3.40.1710.10">
    <property type="entry name" value="abc type-2 transporter like domain"/>
    <property type="match status" value="1"/>
</dbReference>
<protein>
    <submittedName>
        <fullName evidence="8">ABC transporter permease</fullName>
    </submittedName>
</protein>
<keyword evidence="4 6" id="KW-1133">Transmembrane helix</keyword>
<feature type="domain" description="ABC-2 type transporter transmembrane" evidence="7">
    <location>
        <begin position="24"/>
        <end position="376"/>
    </location>
</feature>
<reference evidence="8 9" key="1">
    <citation type="submission" date="2024-03" db="EMBL/GenBank/DDBJ databases">
        <title>Mouse gut bacterial collection (mGBC) of GemPharmatech.</title>
        <authorList>
            <person name="He Y."/>
            <person name="Dong L."/>
            <person name="Wu D."/>
            <person name="Gao X."/>
            <person name="Lin Z."/>
        </authorList>
    </citation>
    <scope>NUCLEOTIDE SEQUENCE [LARGE SCALE GENOMIC DNA]</scope>
    <source>
        <strain evidence="8 9">54-13</strain>
    </source>
</reference>
<evidence type="ECO:0000256" key="1">
    <source>
        <dbReference type="ARBA" id="ARBA00004651"/>
    </source>
</evidence>
<dbReference type="EMBL" id="JBCLPP010000001">
    <property type="protein sequence ID" value="MEY8243998.1"/>
    <property type="molecule type" value="Genomic_DNA"/>
</dbReference>
<feature type="transmembrane region" description="Helical" evidence="6">
    <location>
        <begin position="24"/>
        <end position="42"/>
    </location>
</feature>
<keyword evidence="5 6" id="KW-0472">Membrane</keyword>
<gene>
    <name evidence="8" type="ORF">AAK873_00025</name>
</gene>
<proteinExistence type="predicted"/>
<dbReference type="Pfam" id="PF12698">
    <property type="entry name" value="ABC2_membrane_3"/>
    <property type="match status" value="1"/>
</dbReference>
<keyword evidence="2" id="KW-1003">Cell membrane</keyword>
<evidence type="ECO:0000256" key="3">
    <source>
        <dbReference type="ARBA" id="ARBA00022692"/>
    </source>
</evidence>
<dbReference type="RefSeq" id="WP_121697791.1">
    <property type="nucleotide sequence ID" value="NZ_JBCLPP010000001.1"/>
</dbReference>
<organism evidence="8 9">
    <name type="scientific">Heminiphilus faecis</name>
    <dbReference type="NCBI Taxonomy" id="2601703"/>
    <lineage>
        <taxon>Bacteria</taxon>
        <taxon>Pseudomonadati</taxon>
        <taxon>Bacteroidota</taxon>
        <taxon>Bacteroidia</taxon>
        <taxon>Bacteroidales</taxon>
        <taxon>Muribaculaceae</taxon>
        <taxon>Heminiphilus</taxon>
    </lineage>
</organism>
<evidence type="ECO:0000256" key="5">
    <source>
        <dbReference type="ARBA" id="ARBA00023136"/>
    </source>
</evidence>
<dbReference type="InterPro" id="IPR013525">
    <property type="entry name" value="ABC2_TM"/>
</dbReference>
<feature type="transmembrane region" description="Helical" evidence="6">
    <location>
        <begin position="301"/>
        <end position="319"/>
    </location>
</feature>
<evidence type="ECO:0000313" key="8">
    <source>
        <dbReference type="EMBL" id="MEY8243998.1"/>
    </source>
</evidence>
<sequence>MKSILNIAQIWYNELRCICKDPGILMFILFVPFAYPLLYSYIYTNEVVNDVPVAVIDECNNSLSREFIRNIDASSDVKIVAHCNSMDEANELLMGQKTYGIIKIPASFSSDLYHGEQTRVGVYCDMGKMLNYKAILLTTTNVALAMNKDIKVERHLPATTQRQEEITKMPVEYEHVPLYNPQSGFAAFLIPPVLILIIQQTIFLGIGMSMGDSRERNRGSVIPFNKWYKNPVHIVFGKGLPYFFLYILIAVYMFTVVTRIFTLPQLGDYWTFIAFIVPYLLACIFMGMVLSSLVYRREDCIMLFVFMSVPLLFLSGLSYPGASIPEFLKYISYVFPSTFGTNGYVRITAMGASLQDVRTEYCGLWIQTGIYFVMACLYYRHQILNIVKKVKPTL</sequence>